<feature type="region of interest" description="Disordered" evidence="1">
    <location>
        <begin position="336"/>
        <end position="355"/>
    </location>
</feature>
<feature type="region of interest" description="Disordered" evidence="1">
    <location>
        <begin position="1682"/>
        <end position="1717"/>
    </location>
</feature>
<dbReference type="CDD" id="cd23064">
    <property type="entry name" value="PDZ3_INAD-like"/>
    <property type="match status" value="1"/>
</dbReference>
<reference evidence="4" key="1">
    <citation type="submission" date="2025-08" db="UniProtKB">
        <authorList>
            <consortium name="RefSeq"/>
        </authorList>
    </citation>
    <scope>IDENTIFICATION</scope>
    <source>
        <tissue evidence="4">Muscle</tissue>
    </source>
</reference>
<feature type="domain" description="PDZ" evidence="2">
    <location>
        <begin position="1779"/>
        <end position="1862"/>
    </location>
</feature>
<feature type="domain" description="PDZ" evidence="2">
    <location>
        <begin position="2186"/>
        <end position="2268"/>
    </location>
</feature>
<dbReference type="Gene3D" id="2.30.42.10">
    <property type="match status" value="10"/>
</dbReference>
<feature type="domain" description="PDZ" evidence="2">
    <location>
        <begin position="407"/>
        <end position="485"/>
    </location>
</feature>
<name>A0ABM1S5B9_LIMPO</name>
<feature type="domain" description="PDZ" evidence="2">
    <location>
        <begin position="600"/>
        <end position="671"/>
    </location>
</feature>
<feature type="region of interest" description="Disordered" evidence="1">
    <location>
        <begin position="497"/>
        <end position="532"/>
    </location>
</feature>
<dbReference type="InterPro" id="IPR001478">
    <property type="entry name" value="PDZ"/>
</dbReference>
<feature type="compositionally biased region" description="Polar residues" evidence="1">
    <location>
        <begin position="1705"/>
        <end position="1717"/>
    </location>
</feature>
<accession>A0ABM1S5B9</accession>
<dbReference type="InterPro" id="IPR036034">
    <property type="entry name" value="PDZ_sf"/>
</dbReference>
<keyword evidence="3" id="KW-1185">Reference proteome</keyword>
<feature type="compositionally biased region" description="Low complexity" evidence="1">
    <location>
        <begin position="342"/>
        <end position="355"/>
    </location>
</feature>
<protein>
    <submittedName>
        <fullName evidence="4">Uncharacterized protein LOC106457273 isoform X1</fullName>
    </submittedName>
</protein>
<dbReference type="SMART" id="SM00228">
    <property type="entry name" value="PDZ"/>
    <property type="match status" value="10"/>
</dbReference>
<dbReference type="CDD" id="cd06791">
    <property type="entry name" value="PDZ3_MUPP1-like"/>
    <property type="match status" value="1"/>
</dbReference>
<feature type="compositionally biased region" description="Low complexity" evidence="1">
    <location>
        <begin position="764"/>
        <end position="782"/>
    </location>
</feature>
<evidence type="ECO:0000313" key="3">
    <source>
        <dbReference type="Proteomes" id="UP000694941"/>
    </source>
</evidence>
<proteinExistence type="predicted"/>
<dbReference type="CDD" id="cd06672">
    <property type="entry name" value="PDZ8_MUPP1-PDZ7_PATJ-PDZ2_INAD-like"/>
    <property type="match status" value="1"/>
</dbReference>
<dbReference type="CDD" id="cd06674">
    <property type="entry name" value="PDZ11_MUPP1-PDZ9_PATJ-like"/>
    <property type="match status" value="1"/>
</dbReference>
<gene>
    <name evidence="4" type="primary">LOC106457273</name>
</gene>
<dbReference type="Pfam" id="PF00595">
    <property type="entry name" value="PDZ"/>
    <property type="match status" value="10"/>
</dbReference>
<evidence type="ECO:0000313" key="4">
    <source>
        <dbReference type="RefSeq" id="XP_022238824.1"/>
    </source>
</evidence>
<feature type="region of interest" description="Disordered" evidence="1">
    <location>
        <begin position="762"/>
        <end position="782"/>
    </location>
</feature>
<feature type="region of interest" description="Disordered" evidence="1">
    <location>
        <begin position="1031"/>
        <end position="1056"/>
    </location>
</feature>
<feature type="domain" description="PDZ" evidence="2">
    <location>
        <begin position="2290"/>
        <end position="2373"/>
    </location>
</feature>
<feature type="domain" description="PDZ" evidence="2">
    <location>
        <begin position="36"/>
        <end position="121"/>
    </location>
</feature>
<dbReference type="CDD" id="cd06671">
    <property type="entry name" value="PDZ7_MUPP1-PD6_PATJ-like"/>
    <property type="match status" value="1"/>
</dbReference>
<dbReference type="InterPro" id="IPR051342">
    <property type="entry name" value="PDZ_scaffold"/>
</dbReference>
<dbReference type="PANTHER" id="PTHR19964">
    <property type="entry name" value="MULTIPLE PDZ DOMAIN PROTEIN"/>
    <property type="match status" value="1"/>
</dbReference>
<dbReference type="Proteomes" id="UP000694941">
    <property type="component" value="Unplaced"/>
</dbReference>
<feature type="compositionally biased region" description="Low complexity" evidence="1">
    <location>
        <begin position="508"/>
        <end position="520"/>
    </location>
</feature>
<feature type="region of interest" description="Disordered" evidence="1">
    <location>
        <begin position="2061"/>
        <end position="2080"/>
    </location>
</feature>
<evidence type="ECO:0000256" key="1">
    <source>
        <dbReference type="SAM" id="MobiDB-lite"/>
    </source>
</evidence>
<dbReference type="RefSeq" id="XP_022238824.1">
    <property type="nucleotide sequence ID" value="XM_022383116.1"/>
</dbReference>
<feature type="domain" description="PDZ" evidence="2">
    <location>
        <begin position="2089"/>
        <end position="2172"/>
    </location>
</feature>
<dbReference type="CDD" id="cd06673">
    <property type="entry name" value="PDZ10_MUPP1-PDZ8_PATJ-like"/>
    <property type="match status" value="1"/>
</dbReference>
<feature type="region of interest" description="Disordered" evidence="1">
    <location>
        <begin position="1164"/>
        <end position="1199"/>
    </location>
</feature>
<dbReference type="PANTHER" id="PTHR19964:SF92">
    <property type="entry name" value="PATJ HOMOLOG"/>
    <property type="match status" value="1"/>
</dbReference>
<sequence>MFRGPLQIQTKEIEGAANIITQKEEAAELPEMETFEVDLTKDQQGLGITIAGYVCEEEDISGIFVKSIAKASAADLCGRIKVNDQIIEVDGRSLRGYTNHQAVDVLRNTGKIVKLRLARYLRGAKYEQLQEAIASGELNAPFRSTTQVLVHEPKIQQFNNSRNAEVSKDDQRLNNVNLTANDHYGGPLLPEIEATIKAEWEKIMGSKYEIVVVQFSKLPGVGLGISLTGTVDVEGGKEVRPHHYLRSILNDGPVGQNGKLRSGDELLEVNGKKLYGLNYVDVVSTLKELPSDIRLVCGRNLHQCLEAFIPPSAKICGSPVSYPPFSCIDYEVASTDDSENKGSVSEPSGGSLSSLTPLSERLVKAKSEGYLAVGVPASSLKPPFVKLRSRSLEPLTALAMWSDEPHVVELSKGDRGLGFSILDYQDPMNPNETIIVIRSLVPGGVAQQDGRLLPGDRLLFVNDVPLENACLETAVQALKGASKGVVRIGVAKPLPLPESDQMTVDDLSCSTSDYSRRSSPNLPPTTLPSTLGVSSQVDYEGSGLQDSKLKVLEADLTPSSLSSVAILDSQDSSPFNSPSLSPSVGRWGPEIPPIPVALERIARIKKESSSLGMILEMIDRGVNGMLVKTLTKGGAVFRDGRIQVGDYLLSINSESLRNITKSQCRAILRRAELISTDILIRYVPGADAAVHRQSALLALQQSRESPVQSLIQHHPSPRIFPRYYRSPFLYSKLPESDYEDDLSLDELESPWTPPVKSRRKFRDISSSIPSSSTSSVLTPSSAPAKLLDAPDLDDLDFSEPESIPLIEEKLQLLENIGDELTSTEEGSLLIPVQRDHVITPPVEFRETSSEKKPALSKPPVPLKPAWLKHRKLEQGGATGLRLDGKQFGVKPEEPNFRLLSGETTMSAPTSTMDVSGHVVSGRTCQWGPEQGVRLLRDPEHGLGLSIVGGKVSISPENIITGIFIKNIIPDSPAGRSGKLKKGDRILSVNEIDLHVASREQAIDLIRNAEDPVTFIIRSLLPLPQPTYTQVTAPPVPLESRDQPSLNIHKDERPGETTEEELLSLSESFVTTVNPYYVDFESEIQEQSYIRDQPRLLDDQILSTSKSDSKPSSRLPQISSGQYHKAIQSDFKEFPLGFPPLLTLKASSLDFSNNISHSEFKEDVALEPPQNESPSHVLSSPIFKESPPDFPPGPTTKDSPTEWELMQIPRESPLDFPLGPSTQDSSPDWVPLPIIRDYSPESSPNTNDKDSILECKTSQTRKESPTNLFYVPKKTKSVLPLCEEAGEVPTDLVKYLQHKKSLETTLPNLMTTKSPSVCVDTSNSEKLLIDLICKSTNTNFTASLQPETDKTHLNDLIPDIVPKTVVTTLKHDSGTEWSPSNLVSTQNVKTELTPDVVPEDLVEGLKQYPVTEKETLTLTSGQISSAFSKDIPLSTSKVILSNTLLFSASEEPYSGSSKEPSTNALPHSSSKTLISNLLSNQTFKEFSTETAPKEFTFELSSKIEQNLESEDLLFQLEPCQTSAEIDLDMKTIITQEDPRRSIPKHLMPSELSLGSITKEDTLEVVTFPTSKEFSFEMECGLPSEGFSLDMKTSQEFIESPVKVVQTEISSSKLATHPTFTVPPVDPVLLPLQKELEALITSFETAVDIASVSLTDESPKELLPDQTYGVPYPELTTGGMLLESPAEHQAGPSSSGSLSQDISSESPSQGTHSWSSENIDIGETDSTVCLDQGLQLDKTSAGQVSWSAEKKTPDLETPDEYYYTMEKIHKKYGDLKGEILVVELKKAPNGLGISLVGNKDRTKMSVFVCGINPYGSAARDGRIQVGDELLEVNGTVVHGRCHLNASALIKAQHGPINKLLILRRENAVHDMAVKPLTHFPLHLGDENTEEACDKYKDVRTLSIKKGNHGLGIMIIEGKHAEAGQGIFVSDIQEGSPAYQAGLTVGDMILSVNDSKLIGTDYETATWILKQVKGNVQLVVSHPNRPNDDRCILEAGKRNSSESLSEIKEKAVPAPKQSFLSAKLSLRSRSIPTSSAISPLSRLSRATSPSSAAVTPLTQTCILEDSSSTSSSTQDLTQNPRTCEISPGREVTIEIVKEKLGLGLSIVGGSDTPLRTVLIHEVYPDGAAAVDGRLKPGDQINEVNGEDLREVSHERAITVLRQTPSTVRITVYREEDHDYNGGNSFEIVEVDLIKKAGRGLGLSIVGRKSGPGVFISDVMKGGVAEADGRLTRGDHILEVNNQDLRAATQEFAAAVLKTTTGRVNMKVGRLKGGTRRRNVKRNDTSDPFCGHKTVRLLRGPKGLGFSIVGGFGSPHGDLPIYVKRVFEEGAAVEEGQLQRGDQILAVNDQCLEGVTHEQAVGILTNAGDCVDLILAS</sequence>
<dbReference type="CDD" id="cd06669">
    <property type="entry name" value="PDZ5_MUPP1-like"/>
    <property type="match status" value="1"/>
</dbReference>
<feature type="domain" description="PDZ" evidence="2">
    <location>
        <begin position="1898"/>
        <end position="1981"/>
    </location>
</feature>
<feature type="compositionally biased region" description="Low complexity" evidence="1">
    <location>
        <begin position="1691"/>
        <end position="1704"/>
    </location>
</feature>
<feature type="domain" description="PDZ" evidence="2">
    <location>
        <begin position="931"/>
        <end position="1016"/>
    </location>
</feature>
<evidence type="ECO:0000259" key="2">
    <source>
        <dbReference type="PROSITE" id="PS50106"/>
    </source>
</evidence>
<feature type="domain" description="PDZ" evidence="2">
    <location>
        <begin position="212"/>
        <end position="301"/>
    </location>
</feature>
<dbReference type="SUPFAM" id="SSF50156">
    <property type="entry name" value="PDZ domain-like"/>
    <property type="match status" value="10"/>
</dbReference>
<dbReference type="CDD" id="cd06668">
    <property type="entry name" value="PDZ4_MUPP1-like"/>
    <property type="match status" value="1"/>
</dbReference>
<organism evidence="3 4">
    <name type="scientific">Limulus polyphemus</name>
    <name type="common">Atlantic horseshoe crab</name>
    <dbReference type="NCBI Taxonomy" id="6850"/>
    <lineage>
        <taxon>Eukaryota</taxon>
        <taxon>Metazoa</taxon>
        <taxon>Ecdysozoa</taxon>
        <taxon>Arthropoda</taxon>
        <taxon>Chelicerata</taxon>
        <taxon>Merostomata</taxon>
        <taxon>Xiphosura</taxon>
        <taxon>Limulidae</taxon>
        <taxon>Limulus</taxon>
    </lineage>
</organism>
<dbReference type="CDD" id="cd06670">
    <property type="entry name" value="PDZ6_MUPP1-like"/>
    <property type="match status" value="1"/>
</dbReference>
<dbReference type="GeneID" id="106457273"/>
<dbReference type="PROSITE" id="PS50106">
    <property type="entry name" value="PDZ"/>
    <property type="match status" value="10"/>
</dbReference>